<evidence type="ECO:0000313" key="5">
    <source>
        <dbReference type="EMBL" id="KDN47175.1"/>
    </source>
</evidence>
<dbReference type="GeneID" id="25261214"/>
<evidence type="ECO:0000313" key="6">
    <source>
        <dbReference type="Proteomes" id="UP000027361"/>
    </source>
</evidence>
<reference evidence="5 6" key="1">
    <citation type="submission" date="2014-05" db="EMBL/GenBank/DDBJ databases">
        <title>Draft genome sequence of a rare smut relative, Tilletiaria anomala UBC 951.</title>
        <authorList>
            <consortium name="DOE Joint Genome Institute"/>
            <person name="Toome M."/>
            <person name="Kuo A."/>
            <person name="Henrissat B."/>
            <person name="Lipzen A."/>
            <person name="Tritt A."/>
            <person name="Yoshinaga Y."/>
            <person name="Zane M."/>
            <person name="Barry K."/>
            <person name="Grigoriev I.V."/>
            <person name="Spatafora J.W."/>
            <person name="Aimea M.C."/>
        </authorList>
    </citation>
    <scope>NUCLEOTIDE SEQUENCE [LARGE SCALE GENOMIC DNA]</scope>
    <source>
        <strain evidence="5 6">UBC 951</strain>
    </source>
</reference>
<evidence type="ECO:0000256" key="4">
    <source>
        <dbReference type="SAM" id="Phobius"/>
    </source>
</evidence>
<protein>
    <recommendedName>
        <fullName evidence="7">ABC transmembrane type-1 domain-containing protein</fullName>
    </recommendedName>
</protein>
<sequence>MLKLIWFFTEGYVSRNCEIESHPVFLFVGHPSLLFSLSSILFHPALVLFRALLVPADSSLATMVTKYPSPRPGRMGWLGPMAWATGPEQLMNLVGLIAAIMAGATQPLMNIPFGQITDRFVTVDVNDLNRLRDRTDQQVVYFLYLGLATFFGTYIYVALWVRSCISTGRSMLSLAASELVYTNLPPLILMA</sequence>
<feature type="transmembrane region" description="Helical" evidence="4">
    <location>
        <begin position="139"/>
        <end position="161"/>
    </location>
</feature>
<dbReference type="Gene3D" id="1.20.1560.10">
    <property type="entry name" value="ABC transporter type 1, transmembrane domain"/>
    <property type="match status" value="1"/>
</dbReference>
<proteinExistence type="predicted"/>
<organism evidence="5 6">
    <name type="scientific">Tilletiaria anomala (strain ATCC 24038 / CBS 436.72 / UBC 951)</name>
    <dbReference type="NCBI Taxonomy" id="1037660"/>
    <lineage>
        <taxon>Eukaryota</taxon>
        <taxon>Fungi</taxon>
        <taxon>Dikarya</taxon>
        <taxon>Basidiomycota</taxon>
        <taxon>Ustilaginomycotina</taxon>
        <taxon>Exobasidiomycetes</taxon>
        <taxon>Georgefischeriales</taxon>
        <taxon>Tilletiariaceae</taxon>
        <taxon>Tilletiaria</taxon>
    </lineage>
</organism>
<dbReference type="InterPro" id="IPR036640">
    <property type="entry name" value="ABC1_TM_sf"/>
</dbReference>
<dbReference type="EMBL" id="JMSN01000031">
    <property type="protein sequence ID" value="KDN47175.1"/>
    <property type="molecule type" value="Genomic_DNA"/>
</dbReference>
<dbReference type="Proteomes" id="UP000027361">
    <property type="component" value="Unassembled WGS sequence"/>
</dbReference>
<gene>
    <name evidence="5" type="ORF">K437DRAFT_101591</name>
</gene>
<evidence type="ECO:0000256" key="3">
    <source>
        <dbReference type="ARBA" id="ARBA00023136"/>
    </source>
</evidence>
<feature type="transmembrane region" description="Helical" evidence="4">
    <location>
        <begin position="33"/>
        <end position="53"/>
    </location>
</feature>
<keyword evidence="3 4" id="KW-0472">Membrane</keyword>
<evidence type="ECO:0008006" key="7">
    <source>
        <dbReference type="Google" id="ProtNLM"/>
    </source>
</evidence>
<comment type="caution">
    <text evidence="5">The sequence shown here is derived from an EMBL/GenBank/DDBJ whole genome shotgun (WGS) entry which is preliminary data.</text>
</comment>
<keyword evidence="1 4" id="KW-0812">Transmembrane</keyword>
<dbReference type="HOGENOM" id="CLU_1422340_0_0_1"/>
<evidence type="ECO:0000256" key="2">
    <source>
        <dbReference type="ARBA" id="ARBA00022989"/>
    </source>
</evidence>
<keyword evidence="6" id="KW-1185">Reference proteome</keyword>
<dbReference type="InParanoid" id="A0A066W8R1"/>
<accession>A0A066W8R1</accession>
<name>A0A066W8R1_TILAU</name>
<dbReference type="GO" id="GO:0005524">
    <property type="term" value="F:ATP binding"/>
    <property type="evidence" value="ECO:0007669"/>
    <property type="project" value="InterPro"/>
</dbReference>
<dbReference type="RefSeq" id="XP_013243796.1">
    <property type="nucleotide sequence ID" value="XM_013388342.1"/>
</dbReference>
<keyword evidence="2 4" id="KW-1133">Transmembrane helix</keyword>
<dbReference type="AlphaFoldDB" id="A0A066W8R1"/>
<dbReference type="GO" id="GO:0016020">
    <property type="term" value="C:membrane"/>
    <property type="evidence" value="ECO:0007669"/>
    <property type="project" value="InterPro"/>
</dbReference>
<evidence type="ECO:0000256" key="1">
    <source>
        <dbReference type="ARBA" id="ARBA00022692"/>
    </source>
</evidence>
<dbReference type="STRING" id="1037660.A0A066W8R1"/>